<evidence type="ECO:0000259" key="6">
    <source>
        <dbReference type="PROSITE" id="PS51198"/>
    </source>
</evidence>
<dbReference type="GO" id="GO:0004386">
    <property type="term" value="F:helicase activity"/>
    <property type="evidence" value="ECO:0007669"/>
    <property type="project" value="UniProtKB-UniRule"/>
</dbReference>
<dbReference type="InterPro" id="IPR014016">
    <property type="entry name" value="UvrD-like_ATP-bd"/>
</dbReference>
<dbReference type="EMBL" id="CM010716">
    <property type="protein sequence ID" value="RZC50011.1"/>
    <property type="molecule type" value="Genomic_DNA"/>
</dbReference>
<dbReference type="InterPro" id="IPR041679">
    <property type="entry name" value="DNA2/NAM7-like_C"/>
</dbReference>
<keyword evidence="2 5" id="KW-0378">Hydrolase</keyword>
<dbReference type="GO" id="GO:0016787">
    <property type="term" value="F:hydrolase activity"/>
    <property type="evidence" value="ECO:0007669"/>
    <property type="project" value="UniProtKB-UniRule"/>
</dbReference>
<dbReference type="Pfam" id="PF13087">
    <property type="entry name" value="AAA_12"/>
    <property type="match status" value="1"/>
</dbReference>
<sequence length="1682" mass="193227">MCDDLKNIWLDYRVDKLAECFAPQTGWKHCFESMMVFLEDGLSEYHLSLKENAADGAEPKAENEAAAKVPISFLKFTRNRYKATALPLKQCINVLCTHLSKKYIMQHNLEKMVHLLDLLESFGQFLSRNDVISAELERHFEHSEIICSQDSSGCEDLGCSTSATLCMMRSEVINLLRHLSHNLNLPNVLRRDMVRNFCFQTASFFFCTASGSYSLHEVDIEPLNLLVIDEATQVKECELAIPLQLEGIQHAIVFGDEWQLPAMLHSKVSEKAGLGRSLYERLRSLGHSKHLLDMQYRMHPKISSFPNAKFYQNLILDAPSVTCKGYERHYLRGTMFGPYSFISICEGREEVGSVGESRKNMVEVAVIVKIVQDLFKAWAGSRQKLTIVAALQEKIGRRYEKLKNFALRVMLVEGFQGGEEDIVIISTVISDSGGSIGSLSNPKQWNVALTRARHCLWIMGNDKTLSNSGSCWEMLVRDAKDRNCFFYANEDKELAKVLLEAKKELGQLDDLLNGDSVLFKSARWKVLFSDKFRRSFGKLKSQTQKCVIQLLLRLSSGWRPKNIKVDSLCGSSLQLVKQIKVGDLYVISTVDIAKYSSYTQVLKIWDILPVEEIPKLLTHLDGIFRMYTSEFIDYCKLKRTEQDLELPVTWEVSDDIVRFKDSSCSELTSTSSSGMFDERSCVETSNVKDSLFLMKFYSLSSGMVSHLLSGSDGKELDLPFELTDRESEVILYPGSTFILGRSGTGKTTILTMKLFRRGQQHYFSLEGFPDAENCSPMKNWMGEKESVLRQIFLTISPMLCSAVKNQISNWKSFMHSGKNSAIPSLVDMYDTDHSIESRDTPDNFINIPPESYPLVITFRKFLMMLDGSMENSYFNRFNEIRQLSQGPNGVSKTFALNAFIGTKEVNYERFSSSYWSHFNARFTKKLDSLTVFIEIISHIKGGIVSGRVLDFHLSREDYVLLSEGRVSTVSKEQRQMVYDIFLDYEKKKLMKDEFDLADLVIDLHRRLRNGSYHGEDMDFIYIDEVQDLTMRQISLLKYLCKNSMEGFAFSGDTAQTIGRGIDFRFQDIRSLFYNEFLSECGSNGKDKLKEKDQISDVLHLNQNLRTHSGVLNLSQSVIDLLYHFFPLSVDILSDENAIVTIFGNQVNEDRSMTGFGAEQVILVRDESGKKEIIEYIGKKALVLTILECKGLEFQDVLLYNYFGTTPLKNKWRLVYEYMMECKLPMSNEQKSFPSFSQTKHKMLCSELKQLYVSVTRTRQRLWICENEGEFSKPIFDYWKKLCLVQVRKVDESFARAMQVASSEADWSSRGIKLFNEGNFEMAAMCFERAQDLYRAKWAKAAGLRSSADHISLLEAAEIYDTIGKAELAARCYIDLKEFKKAGMLFLEKCGDSMLEDAVDCFSLAGCWSIAAEVCAKANYYTKCLSMCTTGNLFKTGLHYIKIWREREDADADLVKHQELKETEQLFLERAAIHYHKLKDTKKMVKFVQAFNSMELRRTFLRSRGYLDELMLLEVHSGNYVEASNIARHKGNSDLLHFFKTSFPADSKMMLESMLSFRKTELWKNLIRQSMVEDVMGSTAKLKHGQFWRVVMLVLMSADLNDELYQEIVKRSVHIPKWELFLKEFKQYMRSGLFTLSFAKKFSEALQYTFCANWRKQSAYVSPDCFIYLLEGYMCFHYKNLSH</sequence>
<name>A0A4Y7IQL7_PAPSO</name>
<dbReference type="Pfam" id="PF13086">
    <property type="entry name" value="AAA_11"/>
    <property type="match status" value="1"/>
</dbReference>
<gene>
    <name evidence="7" type="ORF">C5167_018447</name>
</gene>
<evidence type="ECO:0000256" key="3">
    <source>
        <dbReference type="ARBA" id="ARBA00022806"/>
    </source>
</evidence>
<evidence type="ECO:0000256" key="4">
    <source>
        <dbReference type="ARBA" id="ARBA00022840"/>
    </source>
</evidence>
<dbReference type="PANTHER" id="PTHR21529">
    <property type="entry name" value="MAMMARY TURMOR VIRUS RECEPTOR HOMOLOG 1, 2 MTVR1, 2"/>
    <property type="match status" value="1"/>
</dbReference>
<dbReference type="STRING" id="3469.A0A4Y7IQL7"/>
<evidence type="ECO:0000256" key="2">
    <source>
        <dbReference type="ARBA" id="ARBA00022801"/>
    </source>
</evidence>
<dbReference type="CDD" id="cd18808">
    <property type="entry name" value="SF1_C_Upf1"/>
    <property type="match status" value="1"/>
</dbReference>
<keyword evidence="1 5" id="KW-0547">Nucleotide-binding</keyword>
<dbReference type="OMA" id="ILLEIEW"/>
<feature type="domain" description="UvrD-like helicase ATP-binding" evidence="6">
    <location>
        <begin position="719"/>
        <end position="1107"/>
    </location>
</feature>
<dbReference type="PANTHER" id="PTHR21529:SF4">
    <property type="entry name" value="TPR AND ANKYRIN REPEAT-CONTAINING PROTEIN 1"/>
    <property type="match status" value="1"/>
</dbReference>
<reference evidence="7 8" key="1">
    <citation type="journal article" date="2018" name="Science">
        <title>The opium poppy genome and morphinan production.</title>
        <authorList>
            <person name="Guo L."/>
            <person name="Winzer T."/>
            <person name="Yang X."/>
            <person name="Li Y."/>
            <person name="Ning Z."/>
            <person name="He Z."/>
            <person name="Teodor R."/>
            <person name="Lu Y."/>
            <person name="Bowser T.A."/>
            <person name="Graham I.A."/>
            <person name="Ye K."/>
        </authorList>
    </citation>
    <scope>NUCLEOTIDE SEQUENCE [LARGE SCALE GENOMIC DNA]</scope>
    <source>
        <strain evidence="8">cv. HN1</strain>
        <tissue evidence="7">Leaves</tissue>
    </source>
</reference>
<dbReference type="Proteomes" id="UP000316621">
    <property type="component" value="Chromosome 2"/>
</dbReference>
<evidence type="ECO:0000313" key="8">
    <source>
        <dbReference type="Proteomes" id="UP000316621"/>
    </source>
</evidence>
<keyword evidence="4 5" id="KW-0067">ATP-binding</keyword>
<dbReference type="GO" id="GO:0005694">
    <property type="term" value="C:chromosome"/>
    <property type="evidence" value="ECO:0007669"/>
    <property type="project" value="UniProtKB-ARBA"/>
</dbReference>
<dbReference type="Gene3D" id="3.40.50.300">
    <property type="entry name" value="P-loop containing nucleotide triphosphate hydrolases"/>
    <property type="match status" value="4"/>
</dbReference>
<evidence type="ECO:0000313" key="7">
    <source>
        <dbReference type="EMBL" id="RZC50011.1"/>
    </source>
</evidence>
<evidence type="ECO:0000256" key="5">
    <source>
        <dbReference type="PROSITE-ProRule" id="PRU00560"/>
    </source>
</evidence>
<dbReference type="InterPro" id="IPR027417">
    <property type="entry name" value="P-loop_NTPase"/>
</dbReference>
<keyword evidence="3 5" id="KW-0347">Helicase</keyword>
<dbReference type="FunFam" id="3.40.50.300:FF:000326">
    <property type="entry name" value="P-loop containing nucleoside triphosphate hydrolase"/>
    <property type="match status" value="1"/>
</dbReference>
<dbReference type="SUPFAM" id="SSF52540">
    <property type="entry name" value="P-loop containing nucleoside triphosphate hydrolases"/>
    <property type="match status" value="2"/>
</dbReference>
<proteinExistence type="predicted"/>
<protein>
    <recommendedName>
        <fullName evidence="6">UvrD-like helicase ATP-binding domain-containing protein</fullName>
    </recommendedName>
</protein>
<organism evidence="7 8">
    <name type="scientific">Papaver somniferum</name>
    <name type="common">Opium poppy</name>
    <dbReference type="NCBI Taxonomy" id="3469"/>
    <lineage>
        <taxon>Eukaryota</taxon>
        <taxon>Viridiplantae</taxon>
        <taxon>Streptophyta</taxon>
        <taxon>Embryophyta</taxon>
        <taxon>Tracheophyta</taxon>
        <taxon>Spermatophyta</taxon>
        <taxon>Magnoliopsida</taxon>
        <taxon>Ranunculales</taxon>
        <taxon>Papaveraceae</taxon>
        <taxon>Papaveroideae</taxon>
        <taxon>Papaver</taxon>
    </lineage>
</organism>
<keyword evidence="8" id="KW-1185">Reference proteome</keyword>
<dbReference type="GO" id="GO:0005524">
    <property type="term" value="F:ATP binding"/>
    <property type="evidence" value="ECO:0007669"/>
    <property type="project" value="UniProtKB-UniRule"/>
</dbReference>
<dbReference type="Gramene" id="RZC50011">
    <property type="protein sequence ID" value="RZC50011"/>
    <property type="gene ID" value="C5167_018447"/>
</dbReference>
<dbReference type="PROSITE" id="PS51198">
    <property type="entry name" value="UVRD_HELICASE_ATP_BIND"/>
    <property type="match status" value="1"/>
</dbReference>
<dbReference type="InterPro" id="IPR041677">
    <property type="entry name" value="DNA2/NAM7_AAA_11"/>
</dbReference>
<dbReference type="Pfam" id="PF00580">
    <property type="entry name" value="UvrD-helicase"/>
    <property type="match status" value="1"/>
</dbReference>
<evidence type="ECO:0000256" key="1">
    <source>
        <dbReference type="ARBA" id="ARBA00022741"/>
    </source>
</evidence>
<feature type="binding site" evidence="5">
    <location>
        <begin position="740"/>
        <end position="747"/>
    </location>
    <ligand>
        <name>ATP</name>
        <dbReference type="ChEBI" id="CHEBI:30616"/>
    </ligand>
</feature>
<dbReference type="InterPro" id="IPR039904">
    <property type="entry name" value="TRANK1"/>
</dbReference>
<dbReference type="InterPro" id="IPR047187">
    <property type="entry name" value="SF1_C_Upf1"/>
</dbReference>
<accession>A0A4Y7IQL7</accession>